<dbReference type="EMBL" id="LWGR01000004">
    <property type="protein sequence ID" value="KZM74766.1"/>
    <property type="molecule type" value="Genomic_DNA"/>
</dbReference>
<proteinExistence type="predicted"/>
<evidence type="ECO:0000313" key="3">
    <source>
        <dbReference type="Proteomes" id="UP000076512"/>
    </source>
</evidence>
<evidence type="ECO:0000256" key="1">
    <source>
        <dbReference type="ARBA" id="ARBA00023125"/>
    </source>
</evidence>
<accession>A0A164NV47</accession>
<dbReference type="InterPro" id="IPR011010">
    <property type="entry name" value="DNA_brk_join_enz"/>
</dbReference>
<gene>
    <name evidence="2" type="ORF">AWN90_22240</name>
</gene>
<dbReference type="AlphaFoldDB" id="A0A164NV47"/>
<evidence type="ECO:0008006" key="4">
    <source>
        <dbReference type="Google" id="ProtNLM"/>
    </source>
</evidence>
<sequence>MPAPARHRARIRAGDQVPLAARATEADIAAAAAILDRLNVSVDDLLASRRERPPSPTCTEYVPIVYAAMKPTRTHDNHLSYWKKIVKHWPNRRIDEPTPTELAQLINIIRSERSLRSTDRGGQGVARAATDALRCLYRHAERDRIIDIDDNPARQLDRAPQQKSSRRALPDTLLGQMYDVAADGSIYTIADIDEVAEALSWLTHERHPLAPE</sequence>
<keyword evidence="3" id="KW-1185">Reference proteome</keyword>
<keyword evidence="1" id="KW-0238">DNA-binding</keyword>
<dbReference type="Proteomes" id="UP000076512">
    <property type="component" value="Unassembled WGS sequence"/>
</dbReference>
<reference evidence="2 3" key="1">
    <citation type="submission" date="2016-04" db="EMBL/GenBank/DDBJ databases">
        <authorList>
            <person name="Evans L.H."/>
            <person name="Alamgir A."/>
            <person name="Owens N."/>
            <person name="Weber N.D."/>
            <person name="Virtaneva K."/>
            <person name="Barbian K."/>
            <person name="Babar A."/>
            <person name="Rosenke K."/>
        </authorList>
    </citation>
    <scope>NUCLEOTIDE SEQUENCE [LARGE SCALE GENOMIC DNA]</scope>
    <source>
        <strain evidence="2 3">IFM 0406</strain>
    </source>
</reference>
<dbReference type="Gene3D" id="1.10.150.130">
    <property type="match status" value="1"/>
</dbReference>
<dbReference type="InterPro" id="IPR010998">
    <property type="entry name" value="Integrase_recombinase_N"/>
</dbReference>
<protein>
    <recommendedName>
        <fullName evidence="4">Integrase</fullName>
    </recommendedName>
</protein>
<dbReference type="SUPFAM" id="SSF56349">
    <property type="entry name" value="DNA breaking-rejoining enzymes"/>
    <property type="match status" value="1"/>
</dbReference>
<comment type="caution">
    <text evidence="2">The sequence shown here is derived from an EMBL/GenBank/DDBJ whole genome shotgun (WGS) entry which is preliminary data.</text>
</comment>
<evidence type="ECO:0000313" key="2">
    <source>
        <dbReference type="EMBL" id="KZM74766.1"/>
    </source>
</evidence>
<dbReference type="GO" id="GO:0003677">
    <property type="term" value="F:DNA binding"/>
    <property type="evidence" value="ECO:0007669"/>
    <property type="project" value="UniProtKB-KW"/>
</dbReference>
<name>A0A164NV47_9NOCA</name>
<organism evidence="2 3">
    <name type="scientific">Nocardia terpenica</name>
    <dbReference type="NCBI Taxonomy" id="455432"/>
    <lineage>
        <taxon>Bacteria</taxon>
        <taxon>Bacillati</taxon>
        <taxon>Actinomycetota</taxon>
        <taxon>Actinomycetes</taxon>
        <taxon>Mycobacteriales</taxon>
        <taxon>Nocardiaceae</taxon>
        <taxon>Nocardia</taxon>
    </lineage>
</organism>
<dbReference type="RefSeq" id="WP_067586372.1">
    <property type="nucleotide sequence ID" value="NZ_JABMCZ010000005.1"/>
</dbReference>